<dbReference type="OrthoDB" id="6618503at2759"/>
<evidence type="ECO:0000256" key="1">
    <source>
        <dbReference type="SAM" id="Phobius"/>
    </source>
</evidence>
<organism evidence="2 3">
    <name type="scientific">Cinara cedri</name>
    <dbReference type="NCBI Taxonomy" id="506608"/>
    <lineage>
        <taxon>Eukaryota</taxon>
        <taxon>Metazoa</taxon>
        <taxon>Ecdysozoa</taxon>
        <taxon>Arthropoda</taxon>
        <taxon>Hexapoda</taxon>
        <taxon>Insecta</taxon>
        <taxon>Pterygota</taxon>
        <taxon>Neoptera</taxon>
        <taxon>Paraneoptera</taxon>
        <taxon>Hemiptera</taxon>
        <taxon>Sternorrhyncha</taxon>
        <taxon>Aphidomorpha</taxon>
        <taxon>Aphidoidea</taxon>
        <taxon>Aphididae</taxon>
        <taxon>Lachninae</taxon>
        <taxon>Cinara</taxon>
    </lineage>
</organism>
<proteinExistence type="predicted"/>
<reference evidence="2 3" key="1">
    <citation type="submission" date="2019-08" db="EMBL/GenBank/DDBJ databases">
        <authorList>
            <person name="Alioto T."/>
            <person name="Alioto T."/>
            <person name="Gomez Garrido J."/>
        </authorList>
    </citation>
    <scope>NUCLEOTIDE SEQUENCE [LARGE SCALE GENOMIC DNA]</scope>
</reference>
<sequence length="148" mass="17022">MRLCRNSLRHLPTKNMTIAKFVLALLVFKFYVHVVAGSGECTPPWMAINNPFLKKIETNTKWLGKTFSCPFIMGDPKKEYCCYDSSGNVECCDFQDYFFFRLLCLVPVIIIATIGLLVSTIVCFITCFVCPCCYIYKRRRNTGIIAIW</sequence>
<dbReference type="Proteomes" id="UP000325440">
    <property type="component" value="Unassembled WGS sequence"/>
</dbReference>
<evidence type="ECO:0000313" key="3">
    <source>
        <dbReference type="Proteomes" id="UP000325440"/>
    </source>
</evidence>
<accession>A0A5E4N0A3</accession>
<keyword evidence="1" id="KW-1133">Transmembrane helix</keyword>
<keyword evidence="1" id="KW-0472">Membrane</keyword>
<feature type="transmembrane region" description="Helical" evidence="1">
    <location>
        <begin position="108"/>
        <end position="136"/>
    </location>
</feature>
<keyword evidence="1" id="KW-0812">Transmembrane</keyword>
<keyword evidence="3" id="KW-1185">Reference proteome</keyword>
<name>A0A5E4N0A3_9HEMI</name>
<dbReference type="EMBL" id="CABPRJ010001462">
    <property type="protein sequence ID" value="VVC38094.1"/>
    <property type="molecule type" value="Genomic_DNA"/>
</dbReference>
<gene>
    <name evidence="2" type="ORF">CINCED_3A016909</name>
</gene>
<dbReference type="AlphaFoldDB" id="A0A5E4N0A3"/>
<protein>
    <submittedName>
        <fullName evidence="2">Uncharacterized protein</fullName>
    </submittedName>
</protein>
<evidence type="ECO:0000313" key="2">
    <source>
        <dbReference type="EMBL" id="VVC38094.1"/>
    </source>
</evidence>